<dbReference type="EMBL" id="BTPE01000003">
    <property type="protein sequence ID" value="GMQ32842.1"/>
    <property type="molecule type" value="Genomic_DNA"/>
</dbReference>
<dbReference type="InterPro" id="IPR013328">
    <property type="entry name" value="6PGD_dom2"/>
</dbReference>
<keyword evidence="2" id="KW-0560">Oxidoreductase</keyword>
<evidence type="ECO:0000313" key="6">
    <source>
        <dbReference type="Proteomes" id="UP001307705"/>
    </source>
</evidence>
<evidence type="ECO:0000259" key="3">
    <source>
        <dbReference type="Pfam" id="PF00725"/>
    </source>
</evidence>
<evidence type="ECO:0000259" key="4">
    <source>
        <dbReference type="Pfam" id="PF02737"/>
    </source>
</evidence>
<dbReference type="Gene3D" id="3.40.50.720">
    <property type="entry name" value="NAD(P)-binding Rossmann-like Domain"/>
    <property type="match status" value="1"/>
</dbReference>
<dbReference type="Pfam" id="PF02737">
    <property type="entry name" value="3HCDH_N"/>
    <property type="match status" value="1"/>
</dbReference>
<evidence type="ECO:0000256" key="2">
    <source>
        <dbReference type="ARBA" id="ARBA00023002"/>
    </source>
</evidence>
<accession>A0ABQ6Q1H0</accession>
<dbReference type="InterPro" id="IPR036291">
    <property type="entry name" value="NAD(P)-bd_dom_sf"/>
</dbReference>
<dbReference type="Pfam" id="PF00725">
    <property type="entry name" value="3HCDH"/>
    <property type="match status" value="1"/>
</dbReference>
<organism evidence="5 6">
    <name type="scientific">Algoriphagus taiwanensis</name>
    <dbReference type="NCBI Taxonomy" id="1445656"/>
    <lineage>
        <taxon>Bacteria</taxon>
        <taxon>Pseudomonadati</taxon>
        <taxon>Bacteroidota</taxon>
        <taxon>Cytophagia</taxon>
        <taxon>Cytophagales</taxon>
        <taxon>Cyclobacteriaceae</taxon>
        <taxon>Algoriphagus</taxon>
    </lineage>
</organism>
<dbReference type="Gene3D" id="1.10.1040.10">
    <property type="entry name" value="N-(1-d-carboxylethyl)-l-norvaline Dehydrogenase, domain 2"/>
    <property type="match status" value="1"/>
</dbReference>
<dbReference type="Proteomes" id="UP001307705">
    <property type="component" value="Unassembled WGS sequence"/>
</dbReference>
<protein>
    <submittedName>
        <fullName evidence="5">3-hydroxybutyryl-CoA dehydrogenase</fullName>
    </submittedName>
</protein>
<name>A0ABQ6Q1H0_9BACT</name>
<keyword evidence="6" id="KW-1185">Reference proteome</keyword>
<comment type="caution">
    <text evidence="5">The sequence shown here is derived from an EMBL/GenBank/DDBJ whole genome shotgun (WGS) entry which is preliminary data.</text>
</comment>
<dbReference type="InterPro" id="IPR006108">
    <property type="entry name" value="3HC_DH_C"/>
</dbReference>
<dbReference type="PANTHER" id="PTHR48075:SF5">
    <property type="entry name" value="3-HYDROXYBUTYRYL-COA DEHYDROGENASE"/>
    <property type="match status" value="1"/>
</dbReference>
<dbReference type="SUPFAM" id="SSF51735">
    <property type="entry name" value="NAD(P)-binding Rossmann-fold domains"/>
    <property type="match status" value="1"/>
</dbReference>
<dbReference type="InterPro" id="IPR006176">
    <property type="entry name" value="3-OHacyl-CoA_DH_NAD-bd"/>
</dbReference>
<dbReference type="PROSITE" id="PS00067">
    <property type="entry name" value="3HCDH"/>
    <property type="match status" value="1"/>
</dbReference>
<proteinExistence type="inferred from homology"/>
<dbReference type="PANTHER" id="PTHR48075">
    <property type="entry name" value="3-HYDROXYACYL-COA DEHYDROGENASE FAMILY PROTEIN"/>
    <property type="match status" value="1"/>
</dbReference>
<gene>
    <name evidence="5" type="ORF">Ataiwa_11140</name>
</gene>
<dbReference type="SUPFAM" id="SSF48179">
    <property type="entry name" value="6-phosphogluconate dehydrogenase C-terminal domain-like"/>
    <property type="match status" value="1"/>
</dbReference>
<dbReference type="InterPro" id="IPR006180">
    <property type="entry name" value="3-OHacyl-CoA_DH_CS"/>
</dbReference>
<dbReference type="InterPro" id="IPR008927">
    <property type="entry name" value="6-PGluconate_DH-like_C_sf"/>
</dbReference>
<feature type="domain" description="3-hydroxyacyl-CoA dehydrogenase C-terminal" evidence="3">
    <location>
        <begin position="185"/>
        <end position="281"/>
    </location>
</feature>
<reference evidence="5 6" key="1">
    <citation type="submission" date="2023-08" db="EMBL/GenBank/DDBJ databases">
        <title>Draft genome sequence of Algoriphagus taiwanensis.</title>
        <authorList>
            <person name="Takatani N."/>
            <person name="Hosokawa M."/>
            <person name="Sawabe T."/>
        </authorList>
    </citation>
    <scope>NUCLEOTIDE SEQUENCE [LARGE SCALE GENOMIC DNA]</scope>
    <source>
        <strain evidence="5 6">JCM 19755</strain>
    </source>
</reference>
<evidence type="ECO:0000313" key="5">
    <source>
        <dbReference type="EMBL" id="GMQ32842.1"/>
    </source>
</evidence>
<dbReference type="InterPro" id="IPR022694">
    <property type="entry name" value="3-OHacyl-CoA_DH"/>
</dbReference>
<sequence length="297" mass="32210">MKAISVIGSGTMGNGIAHVFAQHGYQVALIDIQAAQLEKAMATIAKNMDRQVSKGSLTEEQKNEAISRITTFTDLQEGVKNADLVVEAATENMALKLDIFRKLDDFAPKSAILATNTSSISITKIGAVTQRPEQVIGMHFMNPVPVMKLVEVIRGYATLDAVTDTIMDLSKKLSKIPVEVNDYPGFVANRILMPMINEAIYSLYEGVAGVEEIDTVMKLGMAHPMGPLQLADFIGLDVCLSILRVLHEGFGNPKYAPCPLLVNMVEAGFKGAKTGEGFYHYTPGSKDLVVASRFSKK</sequence>
<comment type="similarity">
    <text evidence="1">Belongs to the 3-hydroxyacyl-CoA dehydrogenase family.</text>
</comment>
<evidence type="ECO:0000256" key="1">
    <source>
        <dbReference type="ARBA" id="ARBA00009463"/>
    </source>
</evidence>
<dbReference type="PIRSF" id="PIRSF000105">
    <property type="entry name" value="HCDH"/>
    <property type="match status" value="1"/>
</dbReference>
<dbReference type="NCBIfam" id="NF004474">
    <property type="entry name" value="PRK05808.1"/>
    <property type="match status" value="1"/>
</dbReference>
<feature type="domain" description="3-hydroxyacyl-CoA dehydrogenase NAD binding" evidence="4">
    <location>
        <begin position="4"/>
        <end position="182"/>
    </location>
</feature>
<dbReference type="RefSeq" id="WP_338227641.1">
    <property type="nucleotide sequence ID" value="NZ_BTPE01000003.1"/>
</dbReference>